<name>A0ABQ7QRM2_PLUXY</name>
<organism evidence="1 2">
    <name type="scientific">Plutella xylostella</name>
    <name type="common">Diamondback moth</name>
    <name type="synonym">Plutella maculipennis</name>
    <dbReference type="NCBI Taxonomy" id="51655"/>
    <lineage>
        <taxon>Eukaryota</taxon>
        <taxon>Metazoa</taxon>
        <taxon>Ecdysozoa</taxon>
        <taxon>Arthropoda</taxon>
        <taxon>Hexapoda</taxon>
        <taxon>Insecta</taxon>
        <taxon>Pterygota</taxon>
        <taxon>Neoptera</taxon>
        <taxon>Endopterygota</taxon>
        <taxon>Lepidoptera</taxon>
        <taxon>Glossata</taxon>
        <taxon>Ditrysia</taxon>
        <taxon>Yponomeutoidea</taxon>
        <taxon>Plutellidae</taxon>
        <taxon>Plutella</taxon>
    </lineage>
</organism>
<sequence length="51" mass="5737">MRYRPPCGTIEVIYAARPLQRTVHQSRAITVRKRSLVAAAFDRLSGGICCF</sequence>
<evidence type="ECO:0000313" key="2">
    <source>
        <dbReference type="Proteomes" id="UP000823941"/>
    </source>
</evidence>
<keyword evidence="2" id="KW-1185">Reference proteome</keyword>
<reference evidence="1 2" key="1">
    <citation type="submission" date="2021-06" db="EMBL/GenBank/DDBJ databases">
        <title>A haploid diamondback moth (Plutella xylostella L.) genome assembly resolves 31 chromosomes and identifies a diamide resistance mutation.</title>
        <authorList>
            <person name="Ward C.M."/>
            <person name="Perry K.D."/>
            <person name="Baker G."/>
            <person name="Powis K."/>
            <person name="Heckel D.G."/>
            <person name="Baxter S.W."/>
        </authorList>
    </citation>
    <scope>NUCLEOTIDE SEQUENCE [LARGE SCALE GENOMIC DNA]</scope>
    <source>
        <strain evidence="1 2">LV</strain>
        <tissue evidence="1">Single pupa</tissue>
    </source>
</reference>
<dbReference type="Proteomes" id="UP000823941">
    <property type="component" value="Chromosome 9"/>
</dbReference>
<dbReference type="EMBL" id="JAHIBW010000009">
    <property type="protein sequence ID" value="KAG7307703.1"/>
    <property type="molecule type" value="Genomic_DNA"/>
</dbReference>
<comment type="caution">
    <text evidence="1">The sequence shown here is derived from an EMBL/GenBank/DDBJ whole genome shotgun (WGS) entry which is preliminary data.</text>
</comment>
<evidence type="ECO:0000313" key="1">
    <source>
        <dbReference type="EMBL" id="KAG7307703.1"/>
    </source>
</evidence>
<gene>
    <name evidence="1" type="ORF">JYU34_006270</name>
</gene>
<proteinExistence type="predicted"/>
<protein>
    <submittedName>
        <fullName evidence="1">Uncharacterized protein</fullName>
    </submittedName>
</protein>
<accession>A0ABQ7QRM2</accession>